<sequence>MSVDAINNVSSVVQSSYQPAAAPAKKEETSKEVKSASENSGVVYEKSDDVKTQKASKKTYTQNTALVQQLKADQEAQKQNLISIVQKMMDKQTGAYAKSVFGSDSDSIWKFLASGDYTVDPATKAQAQADIAEGGYWSVEETSKRILDFATALTGGDPDKLESMRDAFLKGYKQAEEMWGGKLPEISQKTYDAVLKGFDEKAKEYGLENWKPVSEQA</sequence>
<dbReference type="STRING" id="1121131.SAMN02745229_03098"/>
<evidence type="ECO:0000256" key="1">
    <source>
        <dbReference type="SAM" id="MobiDB-lite"/>
    </source>
</evidence>
<organism evidence="2 3">
    <name type="scientific">Butyrivibrio fibrisolvens DSM 3071</name>
    <dbReference type="NCBI Taxonomy" id="1121131"/>
    <lineage>
        <taxon>Bacteria</taxon>
        <taxon>Bacillati</taxon>
        <taxon>Bacillota</taxon>
        <taxon>Clostridia</taxon>
        <taxon>Lachnospirales</taxon>
        <taxon>Lachnospiraceae</taxon>
        <taxon>Butyrivibrio</taxon>
    </lineage>
</organism>
<proteinExistence type="predicted"/>
<feature type="compositionally biased region" description="Basic and acidic residues" evidence="1">
    <location>
        <begin position="24"/>
        <end position="35"/>
    </location>
</feature>
<dbReference type="EMBL" id="FQXK01000029">
    <property type="protein sequence ID" value="SHI44052.1"/>
    <property type="molecule type" value="Genomic_DNA"/>
</dbReference>
<dbReference type="OrthoDB" id="49105at2"/>
<evidence type="ECO:0000313" key="2">
    <source>
        <dbReference type="EMBL" id="SHI44052.1"/>
    </source>
</evidence>
<feature type="region of interest" description="Disordered" evidence="1">
    <location>
        <begin position="1"/>
        <end position="48"/>
    </location>
</feature>
<keyword evidence="3" id="KW-1185">Reference proteome</keyword>
<gene>
    <name evidence="2" type="ORF">SAMN02745229_03098</name>
</gene>
<dbReference type="AlphaFoldDB" id="A0A1M6B5N6"/>
<protein>
    <submittedName>
        <fullName evidence="2">Uncharacterized protein</fullName>
    </submittedName>
</protein>
<accession>A0A1M6B5N6</accession>
<dbReference type="Proteomes" id="UP000184278">
    <property type="component" value="Unassembled WGS sequence"/>
</dbReference>
<dbReference type="RefSeq" id="WP_073389087.1">
    <property type="nucleotide sequence ID" value="NZ_FQXK01000029.1"/>
</dbReference>
<evidence type="ECO:0000313" key="3">
    <source>
        <dbReference type="Proteomes" id="UP000184278"/>
    </source>
</evidence>
<dbReference type="GeneID" id="89508306"/>
<reference evidence="3" key="1">
    <citation type="submission" date="2016-11" db="EMBL/GenBank/DDBJ databases">
        <authorList>
            <person name="Varghese N."/>
            <person name="Submissions S."/>
        </authorList>
    </citation>
    <scope>NUCLEOTIDE SEQUENCE [LARGE SCALE GENOMIC DNA]</scope>
    <source>
        <strain evidence="3">DSM 3071</strain>
    </source>
</reference>
<name>A0A1M6B5N6_BUTFI</name>